<dbReference type="Proteomes" id="UP001153269">
    <property type="component" value="Unassembled WGS sequence"/>
</dbReference>
<sequence length="138" mass="15201">MICSATGLSDGSLLLKSPNLPPPSSRPDKLWFLPTLAPLTTEAGRKHHPLTSSSIIRDGQEPLWVLSNSIQEFSQPVQSSLDKLTPRPPTHNSSRLDTASLLCLTPRSPKALVQPPIPASTQAHTKSRRRKEKWLKAR</sequence>
<accession>A0A9N7UUL6</accession>
<comment type="caution">
    <text evidence="2">The sequence shown here is derived from an EMBL/GenBank/DDBJ whole genome shotgun (WGS) entry which is preliminary data.</text>
</comment>
<proteinExistence type="predicted"/>
<keyword evidence="3" id="KW-1185">Reference proteome</keyword>
<reference evidence="2" key="1">
    <citation type="submission" date="2020-03" db="EMBL/GenBank/DDBJ databases">
        <authorList>
            <person name="Weist P."/>
        </authorList>
    </citation>
    <scope>NUCLEOTIDE SEQUENCE</scope>
</reference>
<organism evidence="2 3">
    <name type="scientific">Pleuronectes platessa</name>
    <name type="common">European plaice</name>
    <dbReference type="NCBI Taxonomy" id="8262"/>
    <lineage>
        <taxon>Eukaryota</taxon>
        <taxon>Metazoa</taxon>
        <taxon>Chordata</taxon>
        <taxon>Craniata</taxon>
        <taxon>Vertebrata</taxon>
        <taxon>Euteleostomi</taxon>
        <taxon>Actinopterygii</taxon>
        <taxon>Neopterygii</taxon>
        <taxon>Teleostei</taxon>
        <taxon>Neoteleostei</taxon>
        <taxon>Acanthomorphata</taxon>
        <taxon>Carangaria</taxon>
        <taxon>Pleuronectiformes</taxon>
        <taxon>Pleuronectoidei</taxon>
        <taxon>Pleuronectidae</taxon>
        <taxon>Pleuronectes</taxon>
    </lineage>
</organism>
<evidence type="ECO:0000256" key="1">
    <source>
        <dbReference type="SAM" id="MobiDB-lite"/>
    </source>
</evidence>
<name>A0A9N7UUL6_PLEPL</name>
<evidence type="ECO:0000313" key="2">
    <source>
        <dbReference type="EMBL" id="CAB1437051.1"/>
    </source>
</evidence>
<feature type="region of interest" description="Disordered" evidence="1">
    <location>
        <begin position="77"/>
        <end position="138"/>
    </location>
</feature>
<dbReference type="AlphaFoldDB" id="A0A9N7UUL6"/>
<dbReference type="EMBL" id="CADEAL010001979">
    <property type="protein sequence ID" value="CAB1437051.1"/>
    <property type="molecule type" value="Genomic_DNA"/>
</dbReference>
<feature type="compositionally biased region" description="Basic residues" evidence="1">
    <location>
        <begin position="125"/>
        <end position="138"/>
    </location>
</feature>
<evidence type="ECO:0000313" key="3">
    <source>
        <dbReference type="Proteomes" id="UP001153269"/>
    </source>
</evidence>
<gene>
    <name evidence="2" type="ORF">PLEPLA_LOCUS25084</name>
</gene>
<protein>
    <submittedName>
        <fullName evidence="2">Uncharacterized protein</fullName>
    </submittedName>
</protein>